<keyword evidence="2" id="KW-0560">Oxidoreductase</keyword>
<dbReference type="Gene3D" id="3.30.70.100">
    <property type="match status" value="1"/>
</dbReference>
<dbReference type="STRING" id="455432.AWN90_20310"/>
<dbReference type="OrthoDB" id="3695636at2"/>
<feature type="domain" description="ABM" evidence="1">
    <location>
        <begin position="3"/>
        <end position="94"/>
    </location>
</feature>
<dbReference type="AlphaFoldDB" id="A0A161Z9D3"/>
<evidence type="ECO:0000259" key="1">
    <source>
        <dbReference type="PROSITE" id="PS51725"/>
    </source>
</evidence>
<reference evidence="2 3" key="1">
    <citation type="submission" date="2016-04" db="EMBL/GenBank/DDBJ databases">
        <authorList>
            <person name="Evans L.H."/>
            <person name="Alamgir A."/>
            <person name="Owens N."/>
            <person name="Weber N.D."/>
            <person name="Virtaneva K."/>
            <person name="Barbian K."/>
            <person name="Babar A."/>
            <person name="Rosenke K."/>
        </authorList>
    </citation>
    <scope>NUCLEOTIDE SEQUENCE [LARGE SCALE GENOMIC DNA]</scope>
    <source>
        <strain evidence="2 3">IFM 0406</strain>
    </source>
</reference>
<dbReference type="Pfam" id="PF03992">
    <property type="entry name" value="ABM"/>
    <property type="match status" value="1"/>
</dbReference>
<gene>
    <name evidence="2" type="ORF">AWN90_20310</name>
</gene>
<evidence type="ECO:0000313" key="2">
    <source>
        <dbReference type="EMBL" id="KZM75692.1"/>
    </source>
</evidence>
<proteinExistence type="predicted"/>
<dbReference type="Proteomes" id="UP000076512">
    <property type="component" value="Unassembled WGS sequence"/>
</dbReference>
<comment type="caution">
    <text evidence="2">The sequence shown here is derived from an EMBL/GenBank/DDBJ whole genome shotgun (WGS) entry which is preliminary data.</text>
</comment>
<name>A0A161Z9D3_9NOCA</name>
<dbReference type="EMBL" id="LWGR01000003">
    <property type="protein sequence ID" value="KZM75692.1"/>
    <property type="molecule type" value="Genomic_DNA"/>
</dbReference>
<keyword evidence="3" id="KW-1185">Reference proteome</keyword>
<sequence length="100" mass="11782">MTYHVFVQFDVPPARRNDFIAHANFDATGSLANEPGTLRFEVLQDEDNPNRFYLGEVYEDEAAFEHHCNQPTIRKFYEFVDSYAQGPNFWARAYRREQKG</sequence>
<accession>A0A161Z9D3</accession>
<dbReference type="PROSITE" id="PS51725">
    <property type="entry name" value="ABM"/>
    <property type="match status" value="1"/>
</dbReference>
<dbReference type="InterPro" id="IPR050744">
    <property type="entry name" value="AI-2_Isomerase_LsrG"/>
</dbReference>
<organism evidence="2 3">
    <name type="scientific">Nocardia terpenica</name>
    <dbReference type="NCBI Taxonomy" id="455432"/>
    <lineage>
        <taxon>Bacteria</taxon>
        <taxon>Bacillati</taxon>
        <taxon>Actinomycetota</taxon>
        <taxon>Actinomycetes</taxon>
        <taxon>Mycobacteriales</taxon>
        <taxon>Nocardiaceae</taxon>
        <taxon>Nocardia</taxon>
    </lineage>
</organism>
<evidence type="ECO:0000313" key="3">
    <source>
        <dbReference type="Proteomes" id="UP000076512"/>
    </source>
</evidence>
<dbReference type="InterPro" id="IPR007138">
    <property type="entry name" value="ABM_dom"/>
</dbReference>
<protein>
    <submittedName>
        <fullName evidence="2">Antibiotic biosynthesis monooxygenase</fullName>
    </submittedName>
</protein>
<keyword evidence="2" id="KW-0503">Monooxygenase</keyword>
<dbReference type="PANTHER" id="PTHR33336">
    <property type="entry name" value="QUINOL MONOOXYGENASE YGIN-RELATED"/>
    <property type="match status" value="1"/>
</dbReference>
<dbReference type="GO" id="GO:0004497">
    <property type="term" value="F:monooxygenase activity"/>
    <property type="evidence" value="ECO:0007669"/>
    <property type="project" value="UniProtKB-KW"/>
</dbReference>
<dbReference type="RefSeq" id="WP_067583535.1">
    <property type="nucleotide sequence ID" value="NZ_JABMCZ010000001.1"/>
</dbReference>
<dbReference type="GO" id="GO:0005829">
    <property type="term" value="C:cytosol"/>
    <property type="evidence" value="ECO:0007669"/>
    <property type="project" value="TreeGrafter"/>
</dbReference>
<dbReference type="InterPro" id="IPR011008">
    <property type="entry name" value="Dimeric_a/b-barrel"/>
</dbReference>
<dbReference type="SUPFAM" id="SSF54909">
    <property type="entry name" value="Dimeric alpha+beta barrel"/>
    <property type="match status" value="1"/>
</dbReference>
<dbReference type="PANTHER" id="PTHR33336:SF1">
    <property type="entry name" value="(4S)-4-HYDROXY-5-PHOSPHONOOXYPENTANE-2,3-DIONE ISOMERASE"/>
    <property type="match status" value="1"/>
</dbReference>